<comment type="caution">
    <text evidence="2">The sequence shown here is derived from an EMBL/GenBank/DDBJ whole genome shotgun (WGS) entry which is preliminary data.</text>
</comment>
<feature type="transmembrane region" description="Helical" evidence="1">
    <location>
        <begin position="713"/>
        <end position="736"/>
    </location>
</feature>
<feature type="transmembrane region" description="Helical" evidence="1">
    <location>
        <begin position="683"/>
        <end position="701"/>
    </location>
</feature>
<feature type="transmembrane region" description="Helical" evidence="1">
    <location>
        <begin position="251"/>
        <end position="272"/>
    </location>
</feature>
<dbReference type="PANTHER" id="PTHR34219">
    <property type="entry name" value="IRON-REGULATED INNER MEMBRANE PROTEIN-RELATED"/>
    <property type="match status" value="1"/>
</dbReference>
<feature type="transmembrane region" description="Helical" evidence="1">
    <location>
        <begin position="217"/>
        <end position="239"/>
    </location>
</feature>
<feature type="transmembrane region" description="Helical" evidence="1">
    <location>
        <begin position="134"/>
        <end position="153"/>
    </location>
</feature>
<accession>A0AA38XWB5</accession>
<feature type="transmembrane region" description="Helical" evidence="1">
    <location>
        <begin position="579"/>
        <end position="601"/>
    </location>
</feature>
<feature type="transmembrane region" description="Helical" evidence="1">
    <location>
        <begin position="656"/>
        <end position="673"/>
    </location>
</feature>
<organism evidence="2">
    <name type="scientific">Knufia peltigerae</name>
    <dbReference type="NCBI Taxonomy" id="1002370"/>
    <lineage>
        <taxon>Eukaryota</taxon>
        <taxon>Fungi</taxon>
        <taxon>Dikarya</taxon>
        <taxon>Ascomycota</taxon>
        <taxon>Pezizomycotina</taxon>
        <taxon>Eurotiomycetes</taxon>
        <taxon>Chaetothyriomycetidae</taxon>
        <taxon>Chaetothyriales</taxon>
        <taxon>Trichomeriaceae</taxon>
        <taxon>Knufia</taxon>
    </lineage>
</organism>
<proteinExistence type="predicted"/>
<feature type="transmembrane region" description="Helical" evidence="1">
    <location>
        <begin position="159"/>
        <end position="183"/>
    </location>
</feature>
<evidence type="ECO:0000313" key="2">
    <source>
        <dbReference type="EMBL" id="KAJ9625281.1"/>
    </source>
</evidence>
<feature type="transmembrane region" description="Helical" evidence="1">
    <location>
        <begin position="190"/>
        <end position="211"/>
    </location>
</feature>
<feature type="transmembrane region" description="Helical" evidence="1">
    <location>
        <begin position="93"/>
        <end position="122"/>
    </location>
</feature>
<dbReference type="AlphaFoldDB" id="A0AA38XWB5"/>
<keyword evidence="1" id="KW-1133">Transmembrane helix</keyword>
<feature type="transmembrane region" description="Helical" evidence="1">
    <location>
        <begin position="622"/>
        <end position="644"/>
    </location>
</feature>
<gene>
    <name evidence="2" type="ORF">H2204_010525</name>
</gene>
<keyword evidence="1" id="KW-0812">Transmembrane</keyword>
<protein>
    <recommendedName>
        <fullName evidence="3">PepSY domain-containing protein</fullName>
    </recommendedName>
</protein>
<sequence length="753" mass="80638">MSHARPAQCAGHLGSRMWLPTILNQWPTKPKRRLNGARWRRENAMITMCAQPASVPTCPLPPGPCNAPPAPTGACRSRPCPAFTGRVPGSEPAMITVGLSTLGFCSLGMLSAMFSALAFYAASPHCRWPRLRRAGRLGRQIGLVAAVAALWLWMAELGFAAGLVAMLCTWMLAAMLLPALAAWHRPDKALVPSLIAFVPLWMLAALWAFSFRSPLRAWLTLAGCAALGFAVLGLLRLTGATLRTFTTLHTWVGLVAGFGLFVAFYAGALTLFHHDLPLWQTPGAATALPAGLDDAQYLLDDVLATHAEARRHVGMTFPGADHPQPLAYWQAEDGSWRYAWPGQTGGSPTPPQTGLAELVNELHYSLGLPVAGVYVMGIVSLLYGMALLSGLVIHLPKLLGDLFALRPGRNLKQQWQDAHNVIGVLSLPFHLMFAVTGALLCLVFMQMAVLNPLIYDGKALQAVPTAMDTAPLREASGIPAAPGSLRELHARALEVARAQGVANFEPAYLKLANGGDANATIEITGEASGTLGPLGAIALDVESGRVLASQLPGQRDANHATLSAAYALHFGEFGNGVVVWLYFLLGLGGAFLFYSGNLLWIESRRKRRQPQQSRAAVNMARATVGVCIGLCVAISVAFVAALVLERVAPAQVDHGIRWACFVTWAACALWAALRRPAQAARELLWAAAISTALVPVAHGALNGDWLWLAAARGHWPLFWIDAMALAMAFGFARLAYASQRRARNGDPNSVWAN</sequence>
<reference evidence="2" key="1">
    <citation type="submission" date="2022-10" db="EMBL/GenBank/DDBJ databases">
        <title>Culturing micro-colonial fungi from biological soil crusts in the Mojave desert and describing Neophaeococcomyces mojavensis, and introducing the new genera and species Taxawa tesnikishii.</title>
        <authorList>
            <person name="Kurbessoian T."/>
            <person name="Stajich J.E."/>
        </authorList>
    </citation>
    <scope>NUCLEOTIDE SEQUENCE</scope>
    <source>
        <strain evidence="2">TK_35</strain>
    </source>
</reference>
<dbReference type="PANTHER" id="PTHR34219:SF9">
    <property type="entry name" value="IRON-REGULATED INNER MEMBRANE PROTEIN"/>
    <property type="match status" value="1"/>
</dbReference>
<feature type="transmembrane region" description="Helical" evidence="1">
    <location>
        <begin position="373"/>
        <end position="400"/>
    </location>
</feature>
<dbReference type="EMBL" id="JAPDRN010000089">
    <property type="protein sequence ID" value="KAJ9625281.1"/>
    <property type="molecule type" value="Genomic_DNA"/>
</dbReference>
<feature type="transmembrane region" description="Helical" evidence="1">
    <location>
        <begin position="421"/>
        <end position="445"/>
    </location>
</feature>
<dbReference type="InterPro" id="IPR005625">
    <property type="entry name" value="PepSY-ass_TM"/>
</dbReference>
<dbReference type="Pfam" id="PF03929">
    <property type="entry name" value="PepSY_TM"/>
    <property type="match status" value="1"/>
</dbReference>
<evidence type="ECO:0008006" key="3">
    <source>
        <dbReference type="Google" id="ProtNLM"/>
    </source>
</evidence>
<keyword evidence="1" id="KW-0472">Membrane</keyword>
<evidence type="ECO:0000256" key="1">
    <source>
        <dbReference type="SAM" id="Phobius"/>
    </source>
</evidence>
<name>A0AA38XWB5_9EURO</name>